<keyword evidence="3" id="KW-1185">Reference proteome</keyword>
<dbReference type="RefSeq" id="WP_129225400.1">
    <property type="nucleotide sequence ID" value="NZ_QYBB01000007.1"/>
</dbReference>
<organism evidence="2 3">
    <name type="scientific">Lichenibacterium minor</name>
    <dbReference type="NCBI Taxonomy" id="2316528"/>
    <lineage>
        <taxon>Bacteria</taxon>
        <taxon>Pseudomonadati</taxon>
        <taxon>Pseudomonadota</taxon>
        <taxon>Alphaproteobacteria</taxon>
        <taxon>Hyphomicrobiales</taxon>
        <taxon>Lichenihabitantaceae</taxon>
        <taxon>Lichenibacterium</taxon>
    </lineage>
</organism>
<gene>
    <name evidence="2" type="ORF">D3273_08380</name>
</gene>
<accession>A0A4Q2U925</accession>
<proteinExistence type="predicted"/>
<feature type="chain" id="PRO_5020821015" evidence="1">
    <location>
        <begin position="26"/>
        <end position="136"/>
    </location>
</feature>
<reference evidence="2 3" key="1">
    <citation type="submission" date="2018-12" db="EMBL/GenBank/DDBJ databases">
        <authorList>
            <person name="Grouzdev D.S."/>
            <person name="Krutkina M.S."/>
        </authorList>
    </citation>
    <scope>NUCLEOTIDE SEQUENCE [LARGE SCALE GENOMIC DNA]</scope>
    <source>
        <strain evidence="2 3">RmlP026</strain>
    </source>
</reference>
<evidence type="ECO:0000313" key="3">
    <source>
        <dbReference type="Proteomes" id="UP000290759"/>
    </source>
</evidence>
<comment type="caution">
    <text evidence="2">The sequence shown here is derived from an EMBL/GenBank/DDBJ whole genome shotgun (WGS) entry which is preliminary data.</text>
</comment>
<dbReference type="OrthoDB" id="8019541at2"/>
<evidence type="ECO:0000313" key="2">
    <source>
        <dbReference type="EMBL" id="RYC32398.1"/>
    </source>
</evidence>
<evidence type="ECO:0000256" key="1">
    <source>
        <dbReference type="SAM" id="SignalP"/>
    </source>
</evidence>
<dbReference type="EMBL" id="QYBB01000007">
    <property type="protein sequence ID" value="RYC32398.1"/>
    <property type="molecule type" value="Genomic_DNA"/>
</dbReference>
<protein>
    <submittedName>
        <fullName evidence="2">Uncharacterized protein</fullName>
    </submittedName>
</protein>
<sequence length="136" mass="14843">MANRFSTLLTAAAALTLLTAGAAEAQATRKAPAPRAQVAKAHHPVLIAEISDATVRKPLVIQKRSFLDPGTASTPALGQPEYFASQTSDHIPVYATYNTAFFGQSELPHRRFDLPNNPEMFPNRNIDFSPLWRGLD</sequence>
<keyword evidence="1" id="KW-0732">Signal</keyword>
<name>A0A4Q2U925_9HYPH</name>
<dbReference type="AlphaFoldDB" id="A0A4Q2U925"/>
<dbReference type="Proteomes" id="UP000290759">
    <property type="component" value="Unassembled WGS sequence"/>
</dbReference>
<feature type="signal peptide" evidence="1">
    <location>
        <begin position="1"/>
        <end position="25"/>
    </location>
</feature>
<reference evidence="2 3" key="2">
    <citation type="submission" date="2019-02" db="EMBL/GenBank/DDBJ databases">
        <title>'Lichenibacterium ramalinii' gen. nov. sp. nov., 'Lichenibacterium minor' gen. nov. sp. nov.</title>
        <authorList>
            <person name="Pankratov T."/>
        </authorList>
    </citation>
    <scope>NUCLEOTIDE SEQUENCE [LARGE SCALE GENOMIC DNA]</scope>
    <source>
        <strain evidence="2 3">RmlP026</strain>
    </source>
</reference>